<dbReference type="Proteomes" id="UP000612899">
    <property type="component" value="Unassembled WGS sequence"/>
</dbReference>
<proteinExistence type="predicted"/>
<dbReference type="AlphaFoldDB" id="A0A8J3Q9C5"/>
<evidence type="ECO:0000313" key="2">
    <source>
        <dbReference type="Proteomes" id="UP000612899"/>
    </source>
</evidence>
<name>A0A8J3Q9C5_9ACTN</name>
<protein>
    <submittedName>
        <fullName evidence="1">Uncharacterized protein</fullName>
    </submittedName>
</protein>
<sequence>MIIHIDQANRRAPNADPRRHRAANNVQAGLGAAAKQLAWHDAVTYDTRRRNATQTLSRTKVYQDTYAELKPIYS</sequence>
<comment type="caution">
    <text evidence="1">The sequence shown here is derived from an EMBL/GenBank/DDBJ whole genome shotgun (WGS) entry which is preliminary data.</text>
</comment>
<reference evidence="1" key="1">
    <citation type="submission" date="2021-01" db="EMBL/GenBank/DDBJ databases">
        <title>Whole genome shotgun sequence of Rhizocola hellebori NBRC 109834.</title>
        <authorList>
            <person name="Komaki H."/>
            <person name="Tamura T."/>
        </authorList>
    </citation>
    <scope>NUCLEOTIDE SEQUENCE</scope>
    <source>
        <strain evidence="1">NBRC 109834</strain>
    </source>
</reference>
<gene>
    <name evidence="1" type="ORF">Rhe02_37990</name>
</gene>
<accession>A0A8J3Q9C5</accession>
<keyword evidence="2" id="KW-1185">Reference proteome</keyword>
<organism evidence="1 2">
    <name type="scientific">Rhizocola hellebori</name>
    <dbReference type="NCBI Taxonomy" id="1392758"/>
    <lineage>
        <taxon>Bacteria</taxon>
        <taxon>Bacillati</taxon>
        <taxon>Actinomycetota</taxon>
        <taxon>Actinomycetes</taxon>
        <taxon>Micromonosporales</taxon>
        <taxon>Micromonosporaceae</taxon>
        <taxon>Rhizocola</taxon>
    </lineage>
</organism>
<dbReference type="EMBL" id="BONY01000021">
    <property type="protein sequence ID" value="GIH05732.1"/>
    <property type="molecule type" value="Genomic_DNA"/>
</dbReference>
<evidence type="ECO:0000313" key="1">
    <source>
        <dbReference type="EMBL" id="GIH05732.1"/>
    </source>
</evidence>